<evidence type="ECO:0000256" key="1">
    <source>
        <dbReference type="ARBA" id="ARBA00023015"/>
    </source>
</evidence>
<dbReference type="InterPro" id="IPR050204">
    <property type="entry name" value="AraC_XylS_family_regulators"/>
</dbReference>
<dbReference type="PROSITE" id="PS01124">
    <property type="entry name" value="HTH_ARAC_FAMILY_2"/>
    <property type="match status" value="1"/>
</dbReference>
<keyword evidence="6" id="KW-1185">Reference proteome</keyword>
<proteinExistence type="predicted"/>
<keyword evidence="2" id="KW-0238">DNA-binding</keyword>
<evidence type="ECO:0000313" key="6">
    <source>
        <dbReference type="Proteomes" id="UP001501867"/>
    </source>
</evidence>
<comment type="caution">
    <text evidence="5">The sequence shown here is derived from an EMBL/GenBank/DDBJ whole genome shotgun (WGS) entry which is preliminary data.</text>
</comment>
<accession>A0ABN0V3D6</accession>
<organism evidence="5 6">
    <name type="scientific">Streptomyces polychromogenes</name>
    <dbReference type="NCBI Taxonomy" id="67342"/>
    <lineage>
        <taxon>Bacteria</taxon>
        <taxon>Bacillati</taxon>
        <taxon>Actinomycetota</taxon>
        <taxon>Actinomycetes</taxon>
        <taxon>Kitasatosporales</taxon>
        <taxon>Streptomycetaceae</taxon>
        <taxon>Streptomyces</taxon>
    </lineage>
</organism>
<feature type="domain" description="HTH araC/xylS-type" evidence="4">
    <location>
        <begin position="193"/>
        <end position="291"/>
    </location>
</feature>
<dbReference type="PANTHER" id="PTHR46796">
    <property type="entry name" value="HTH-TYPE TRANSCRIPTIONAL ACTIVATOR RHAS-RELATED"/>
    <property type="match status" value="1"/>
</dbReference>
<dbReference type="InterPro" id="IPR009057">
    <property type="entry name" value="Homeodomain-like_sf"/>
</dbReference>
<evidence type="ECO:0000259" key="4">
    <source>
        <dbReference type="PROSITE" id="PS01124"/>
    </source>
</evidence>
<dbReference type="EMBL" id="BAAABV010000006">
    <property type="protein sequence ID" value="GAA0273485.1"/>
    <property type="molecule type" value="Genomic_DNA"/>
</dbReference>
<dbReference type="SUPFAM" id="SSF46689">
    <property type="entry name" value="Homeodomain-like"/>
    <property type="match status" value="2"/>
</dbReference>
<dbReference type="SMART" id="SM00342">
    <property type="entry name" value="HTH_ARAC"/>
    <property type="match status" value="1"/>
</dbReference>
<evidence type="ECO:0000256" key="2">
    <source>
        <dbReference type="ARBA" id="ARBA00023125"/>
    </source>
</evidence>
<dbReference type="PANTHER" id="PTHR46796:SF6">
    <property type="entry name" value="ARAC SUBFAMILY"/>
    <property type="match status" value="1"/>
</dbReference>
<keyword evidence="3" id="KW-0804">Transcription</keyword>
<name>A0ABN0V3D6_9ACTN</name>
<keyword evidence="1" id="KW-0805">Transcription regulation</keyword>
<evidence type="ECO:0000256" key="3">
    <source>
        <dbReference type="ARBA" id="ARBA00023163"/>
    </source>
</evidence>
<dbReference type="InterPro" id="IPR018060">
    <property type="entry name" value="HTH_AraC"/>
</dbReference>
<protein>
    <recommendedName>
        <fullName evidence="4">HTH araC/xylS-type domain-containing protein</fullName>
    </recommendedName>
</protein>
<reference evidence="5 6" key="1">
    <citation type="journal article" date="2019" name="Int. J. Syst. Evol. Microbiol.">
        <title>The Global Catalogue of Microorganisms (GCM) 10K type strain sequencing project: providing services to taxonomists for standard genome sequencing and annotation.</title>
        <authorList>
            <consortium name="The Broad Institute Genomics Platform"/>
            <consortium name="The Broad Institute Genome Sequencing Center for Infectious Disease"/>
            <person name="Wu L."/>
            <person name="Ma J."/>
        </authorList>
    </citation>
    <scope>NUCLEOTIDE SEQUENCE [LARGE SCALE GENOMIC DNA]</scope>
    <source>
        <strain evidence="5 6">JCM 4505</strain>
    </source>
</reference>
<dbReference type="Gene3D" id="1.10.10.60">
    <property type="entry name" value="Homeodomain-like"/>
    <property type="match status" value="1"/>
</dbReference>
<dbReference type="Proteomes" id="UP001501867">
    <property type="component" value="Unassembled WGS sequence"/>
</dbReference>
<gene>
    <name evidence="5" type="ORF">GCM10010302_08890</name>
</gene>
<evidence type="ECO:0000313" key="5">
    <source>
        <dbReference type="EMBL" id="GAA0273485.1"/>
    </source>
</evidence>
<sequence>MGVVGSHIKPGLRRLSGSARDMGHAVVERAVEHAAGSGTANPPLEPPDRHVLVVHTGTPASLAWNADGTARRARFHPGEALVNPAGYASRPRWREDVELMLLALDPRWLDEYAQEGGARVRGELELAPDFHFTDPLLTLLVQRLVGAYEDGGPVDALYAESLVQAAAAVVLRRCAAGGGPPAREGGLPARRLAELRDYIHLHLGRRITLEELSAVAGVSSAHLNRLFRASVGESPHQYVLRQRVERARSALLHTDASIADIAVTHGFADQSHLTRVLRRTTGLTPGALRRDGGRGPAGG</sequence>
<dbReference type="Pfam" id="PF12833">
    <property type="entry name" value="HTH_18"/>
    <property type="match status" value="1"/>
</dbReference>